<gene>
    <name evidence="2" type="ORF">LtaPh_2012600</name>
</gene>
<dbReference type="AlphaFoldDB" id="A0A640KKI1"/>
<organism evidence="2 3">
    <name type="scientific">Leishmania tarentolae</name>
    <name type="common">Sauroleishmania tarentolae</name>
    <dbReference type="NCBI Taxonomy" id="5689"/>
    <lineage>
        <taxon>Eukaryota</taxon>
        <taxon>Discoba</taxon>
        <taxon>Euglenozoa</taxon>
        <taxon>Kinetoplastea</taxon>
        <taxon>Metakinetoplastina</taxon>
        <taxon>Trypanosomatida</taxon>
        <taxon>Trypanosomatidae</taxon>
        <taxon>Leishmaniinae</taxon>
        <taxon>Leishmania</taxon>
        <taxon>lizard Leishmania</taxon>
    </lineage>
</organism>
<feature type="region of interest" description="Disordered" evidence="1">
    <location>
        <begin position="412"/>
        <end position="433"/>
    </location>
</feature>
<evidence type="ECO:0000313" key="3">
    <source>
        <dbReference type="Proteomes" id="UP000419144"/>
    </source>
</evidence>
<feature type="region of interest" description="Disordered" evidence="1">
    <location>
        <begin position="651"/>
        <end position="740"/>
    </location>
</feature>
<sequence length="843" mass="87468">MGCGSSTASAGDTGPTVPPCPLFYNFMPDTQLIPVSTLPIRGPSGAVRHPQGGCAARVLPFRSLPIVSEEAKMEAKKIIASAKSKKCGEDSAAKEEESRAVTAANALLRNPSLLPSLSSCFLINIAVDERGRLVPLLINDGHAIETIAGCHDTGVGGLGSARRSVPTSPRSSFVKKGFNFSTATSLVLTPTLPGAGDHGGASFTNDAEKSSKGGESGAAENLPVSTLAEPTTTAVNAADRSAGEVPSPYPPSPHQDKGHPDRSSCIKENADDDVQPASSKTSQKLMPTVAIAPVPSCSTGSSRIVRDTNIDGEQGALLATASLHSVLVKDSHFRKSEDSQGAPGASAAAALPNGGASGVDGAGPSRMRRQLSRITLLRVCELTRWFLFNDSTTHEAHVSVLMCYQTHEKKHTSPVKPIDGEEAPMKPSEGTQTVVKLPPGELRVLCRPTPLAESSLSMKEVQLKLQNMSSSSRIYVEVHPVSLERFIAAFPAPTTPEEENQLAALKKNAASVAVVEVFVVLAPGATVLLAEGDVLGYKFDTLLVPFKASESMAVLGRMLTAKMVCRLKQNGEAASKKGYRHTLMFLAKAATLAAGAAPAHGFGPVTACCTGSVVTARPKDTCNNEPKHIDLMPPFPSDTLNTALLYVRQPSTGVEAPTESPTEAPTEAPTESPTEAPTESPTESPTEAPTEAPTNASGNADGAATTTCAASHLSPLSSSFPKPDADETGEADAAGVGGEQRRLSLRRHCVEVANTPSIDNAWASAPAAAAAPSPNGRHSDSHDCSVAEAARAGDVRNVAGTPLIDPQGLAANLYKGRIVLGDNISSEGSQLKSASAEALEISF</sequence>
<feature type="compositionally biased region" description="Polar residues" evidence="1">
    <location>
        <begin position="659"/>
        <end position="720"/>
    </location>
</feature>
<feature type="region of interest" description="Disordered" evidence="1">
    <location>
        <begin position="334"/>
        <end position="365"/>
    </location>
</feature>
<keyword evidence="3" id="KW-1185">Reference proteome</keyword>
<dbReference type="OrthoDB" id="273763at2759"/>
<feature type="compositionally biased region" description="Low complexity" evidence="1">
    <location>
        <begin position="341"/>
        <end position="354"/>
    </location>
</feature>
<evidence type="ECO:0000313" key="2">
    <source>
        <dbReference type="EMBL" id="GET88187.1"/>
    </source>
</evidence>
<protein>
    <submittedName>
        <fullName evidence="2">Uncharacterized protein</fullName>
    </submittedName>
</protein>
<name>A0A640KKI1_LEITA</name>
<accession>A0A640KKI1</accession>
<feature type="region of interest" description="Disordered" evidence="1">
    <location>
        <begin position="191"/>
        <end position="286"/>
    </location>
</feature>
<dbReference type="EMBL" id="BLBS01000025">
    <property type="protein sequence ID" value="GET88187.1"/>
    <property type="molecule type" value="Genomic_DNA"/>
</dbReference>
<feature type="compositionally biased region" description="Basic and acidic residues" evidence="1">
    <location>
        <begin position="254"/>
        <end position="269"/>
    </location>
</feature>
<evidence type="ECO:0000256" key="1">
    <source>
        <dbReference type="SAM" id="MobiDB-lite"/>
    </source>
</evidence>
<comment type="caution">
    <text evidence="2">The sequence shown here is derived from an EMBL/GenBank/DDBJ whole genome shotgun (WGS) entry which is preliminary data.</text>
</comment>
<dbReference type="VEuPathDB" id="TriTrypDB:LtaPh_2012600"/>
<dbReference type="Proteomes" id="UP000419144">
    <property type="component" value="Unassembled WGS sequence"/>
</dbReference>
<feature type="compositionally biased region" description="Polar residues" evidence="1">
    <location>
        <begin position="276"/>
        <end position="285"/>
    </location>
</feature>
<proteinExistence type="predicted"/>
<reference evidence="2" key="1">
    <citation type="submission" date="2019-11" db="EMBL/GenBank/DDBJ databases">
        <title>Leishmania tarentolae CDS.</title>
        <authorList>
            <person name="Goto Y."/>
            <person name="Yamagishi J."/>
        </authorList>
    </citation>
    <scope>NUCLEOTIDE SEQUENCE [LARGE SCALE GENOMIC DNA]</scope>
    <source>
        <strain evidence="2">Parrot Tar II</strain>
    </source>
</reference>